<evidence type="ECO:0000256" key="2">
    <source>
        <dbReference type="SAM" id="MobiDB-lite"/>
    </source>
</evidence>
<evidence type="ECO:0000313" key="4">
    <source>
        <dbReference type="Proteomes" id="UP000325579"/>
    </source>
</evidence>
<feature type="coiled-coil region" evidence="1">
    <location>
        <begin position="328"/>
        <end position="388"/>
    </location>
</feature>
<accession>A0A5N7DDX0</accession>
<proteinExistence type="predicted"/>
<dbReference type="AlphaFoldDB" id="A0A5N7DDX0"/>
<dbReference type="Pfam" id="PF11913">
    <property type="entry name" value="DUF3431"/>
    <property type="match status" value="1"/>
</dbReference>
<dbReference type="EMBL" id="ML736767">
    <property type="protein sequence ID" value="KAE8404439.1"/>
    <property type="molecule type" value="Genomic_DNA"/>
</dbReference>
<organism evidence="3 4">
    <name type="scientific">Aspergillus pseudonomiae</name>
    <dbReference type="NCBI Taxonomy" id="1506151"/>
    <lineage>
        <taxon>Eukaryota</taxon>
        <taxon>Fungi</taxon>
        <taxon>Dikarya</taxon>
        <taxon>Ascomycota</taxon>
        <taxon>Pezizomycotina</taxon>
        <taxon>Eurotiomycetes</taxon>
        <taxon>Eurotiomycetidae</taxon>
        <taxon>Eurotiales</taxon>
        <taxon>Aspergillaceae</taxon>
        <taxon>Aspergillus</taxon>
        <taxon>Aspergillus subgen. Circumdati</taxon>
    </lineage>
</organism>
<gene>
    <name evidence="3" type="ORF">BDV37DRAFT_271329</name>
</gene>
<reference evidence="3 4" key="1">
    <citation type="submission" date="2019-04" db="EMBL/GenBank/DDBJ databases">
        <authorList>
            <consortium name="DOE Joint Genome Institute"/>
            <person name="Mondo S."/>
            <person name="Kjaerbolling I."/>
            <person name="Vesth T."/>
            <person name="Frisvad J.C."/>
            <person name="Nybo J.L."/>
            <person name="Theobald S."/>
            <person name="Kildgaard S."/>
            <person name="Isbrandt T."/>
            <person name="Kuo A."/>
            <person name="Sato A."/>
            <person name="Lyhne E.K."/>
            <person name="Kogle M.E."/>
            <person name="Wiebenga A."/>
            <person name="Kun R.S."/>
            <person name="Lubbers R.J."/>
            <person name="Makela M.R."/>
            <person name="Barry K."/>
            <person name="Chovatia M."/>
            <person name="Clum A."/>
            <person name="Daum C."/>
            <person name="Haridas S."/>
            <person name="He G."/>
            <person name="LaButti K."/>
            <person name="Lipzen A."/>
            <person name="Riley R."/>
            <person name="Salamov A."/>
            <person name="Simmons B.A."/>
            <person name="Magnuson J.K."/>
            <person name="Henrissat B."/>
            <person name="Mortensen U.H."/>
            <person name="Larsen T.O."/>
            <person name="Devries R.P."/>
            <person name="Grigoriev I.V."/>
            <person name="Machida M."/>
            <person name="Baker S.E."/>
            <person name="Andersen M.R."/>
            <person name="Cantor M.N."/>
            <person name="Hua S.X."/>
        </authorList>
    </citation>
    <scope>NUCLEOTIDE SEQUENCE [LARGE SCALE GENOMIC DNA]</scope>
    <source>
        <strain evidence="3 4">CBS 119388</strain>
    </source>
</reference>
<feature type="compositionally biased region" description="Polar residues" evidence="2">
    <location>
        <begin position="496"/>
        <end position="507"/>
    </location>
</feature>
<evidence type="ECO:0000313" key="3">
    <source>
        <dbReference type="EMBL" id="KAE8404439.1"/>
    </source>
</evidence>
<keyword evidence="4" id="KW-1185">Reference proteome</keyword>
<dbReference type="OrthoDB" id="426718at2759"/>
<feature type="region of interest" description="Disordered" evidence="2">
    <location>
        <begin position="697"/>
        <end position="731"/>
    </location>
</feature>
<dbReference type="GeneID" id="43669395"/>
<name>A0A5N7DDX0_9EURO</name>
<dbReference type="InterPro" id="IPR021838">
    <property type="entry name" value="DUF3431"/>
</dbReference>
<sequence>MIFSRRAIPLLGLAFFIVFLYTVSSLSRQWRNMPQVVGLGDLVATPYPTASGHVNVSGVVDKPSREPYAPRPHYAPGVPKPPGSTYTKALVVPQAGLEDTEWIQFEIPEWQPAVYVVDDPSAPLHPPKNKGHEVIVYLSYIIDHYDKLPDIIAFMHSHQFAWHNDEIFNGNAAEMLQRLNPARVVREGFMNLRCTWAPGCPDWLHPGTLEENEQKQEETMLARSWGEIFPDDPIPDVLAQPCCAQFVVSRERILAIPKARFVYYRDWILRTELSDYISGRIWEYLWHVVFTGENVVCPKEHVCYCDGYGICFGGEEEYDKFRKLHSEKGELEEDLKFWRGEAEAIEIERIVGTLGEQSHVSVPDPGRDTELEQLIVEKERTIEEMLRNATKRGEDPRARALEAGRLWKEGDGGYAPNESQLAGLVEAATAAAGQDVSPEWAAAAAVAAAAGAAGHQHHLDGYPSDMHIEDDSFADAGFGTGLGAGRQLRAPGPSANEHSQPSGLSRTVSKKRKRDGPLDPALTASGPGGHQQQPHQHNSHHYGGESLDIRSAPPQSLSEARAVGLHSAAALFRQPSSNKKYTRPPMSRLFASLELSPENFLHLQAAAKAYMLDDKHPERRECVGQRGKGDTEMVKLRLWNCVRHFLEIEGNGERFFGENVVNEGMGPRTYVWPRDQQKIIALVIPLLRRMVTNERQRQYAVETRKGGGSEERRRRKTEDSLQNMNSASPPKFPVEEQLQMHAQHHPPEGYAPTHPELGATSQDMELGLTDLLPDGYPADWNAISKTYDTYNQNYELDNLWYLSGLQQPDWRGLVAAVDSHYQVIHNGGFDCPTPCEDENINHILHANSVSCLRWRVGGDRHQVARNEFASSITRDLSRIIRDNIATKHGVQTSTDDHASMHPSNFPPLPTGLTMPNPPTTSQAPISLRINIMQNGKRVLPRVDLPAGHCPDLETLKQLLCRRFAGQLPGLPSDPSLDPAAWMSSVGWRFRVWLPEGLTPVQNDGEWTIALLSAGNVDWMDGDLRVLVELESTS</sequence>
<keyword evidence="1" id="KW-0175">Coiled coil</keyword>
<protein>
    <submittedName>
        <fullName evidence="3">Uncharacterized protein</fullName>
    </submittedName>
</protein>
<dbReference type="PANTHER" id="PTHR37490">
    <property type="entry name" value="EXPRESSED PROTEIN"/>
    <property type="match status" value="1"/>
</dbReference>
<dbReference type="RefSeq" id="XP_031941758.1">
    <property type="nucleotide sequence ID" value="XM_032084704.1"/>
</dbReference>
<dbReference type="PANTHER" id="PTHR37490:SF3">
    <property type="entry name" value="DUF3431 DOMAIN CONTAINING PROTEIN"/>
    <property type="match status" value="1"/>
</dbReference>
<feature type="region of interest" description="Disordered" evidence="2">
    <location>
        <begin position="477"/>
        <end position="561"/>
    </location>
</feature>
<feature type="compositionally biased region" description="Basic and acidic residues" evidence="2">
    <location>
        <begin position="697"/>
        <end position="719"/>
    </location>
</feature>
<evidence type="ECO:0000256" key="1">
    <source>
        <dbReference type="SAM" id="Coils"/>
    </source>
</evidence>
<dbReference type="Proteomes" id="UP000325579">
    <property type="component" value="Unassembled WGS sequence"/>
</dbReference>